<sequence length="252" mass="28678">MVHFFNPITEEHMNDLLARAIAAHGGLDRWNTFNKVTATVVAGGGLRPMKGLENDPNPRERTVTLHEETTFISPFGQPDWRMAFTPDRVAIETSTGAVVSERSNPRAAFAGHVLETVWDPLHNAYWSGYTIWTYLTTPFLMAMPGFQVAEIAPWQEDGELWRGLRARFPDAIASHSQEQDFYFGDDFLLRRHDYHLDVAGSVPVAQYVHDIVEADGFRFPTRRRAYVRGPGRKPIRDLLLISLDLSHFRLTT</sequence>
<protein>
    <submittedName>
        <fullName evidence="1">Uncharacterized protein</fullName>
    </submittedName>
</protein>
<dbReference type="AlphaFoldDB" id="D6TC47"/>
<dbReference type="Proteomes" id="UP000004508">
    <property type="component" value="Unassembled WGS sequence"/>
</dbReference>
<keyword evidence="2" id="KW-1185">Reference proteome</keyword>
<reference evidence="1 2" key="1">
    <citation type="journal article" date="2011" name="Stand. Genomic Sci.">
        <title>Non-contiguous finished genome sequence and contextual data of the filamentous soil bacterium Ktedonobacter racemifer type strain (SOSP1-21).</title>
        <authorList>
            <person name="Chang Y.J."/>
            <person name="Land M."/>
            <person name="Hauser L."/>
            <person name="Chertkov O."/>
            <person name="Del Rio T.G."/>
            <person name="Nolan M."/>
            <person name="Copeland A."/>
            <person name="Tice H."/>
            <person name="Cheng J.F."/>
            <person name="Lucas S."/>
            <person name="Han C."/>
            <person name="Goodwin L."/>
            <person name="Pitluck S."/>
            <person name="Ivanova N."/>
            <person name="Ovchinikova G."/>
            <person name="Pati A."/>
            <person name="Chen A."/>
            <person name="Palaniappan K."/>
            <person name="Mavromatis K."/>
            <person name="Liolios K."/>
            <person name="Brettin T."/>
            <person name="Fiebig A."/>
            <person name="Rohde M."/>
            <person name="Abt B."/>
            <person name="Goker M."/>
            <person name="Detter J.C."/>
            <person name="Woyke T."/>
            <person name="Bristow J."/>
            <person name="Eisen J.A."/>
            <person name="Markowitz V."/>
            <person name="Hugenholtz P."/>
            <person name="Kyrpides N.C."/>
            <person name="Klenk H.P."/>
            <person name="Lapidus A."/>
        </authorList>
    </citation>
    <scope>NUCLEOTIDE SEQUENCE [LARGE SCALE GENOMIC DNA]</scope>
    <source>
        <strain evidence="2">DSM 44963</strain>
    </source>
</reference>
<gene>
    <name evidence="1" type="ORF">Krac_9470</name>
</gene>
<proteinExistence type="predicted"/>
<name>D6TC47_KTERA</name>
<dbReference type="EMBL" id="ADVG01000001">
    <property type="protein sequence ID" value="EFH88083.1"/>
    <property type="molecule type" value="Genomic_DNA"/>
</dbReference>
<evidence type="ECO:0000313" key="2">
    <source>
        <dbReference type="Proteomes" id="UP000004508"/>
    </source>
</evidence>
<organism evidence="1 2">
    <name type="scientific">Ktedonobacter racemifer DSM 44963</name>
    <dbReference type="NCBI Taxonomy" id="485913"/>
    <lineage>
        <taxon>Bacteria</taxon>
        <taxon>Bacillati</taxon>
        <taxon>Chloroflexota</taxon>
        <taxon>Ktedonobacteria</taxon>
        <taxon>Ktedonobacterales</taxon>
        <taxon>Ktedonobacteraceae</taxon>
        <taxon>Ktedonobacter</taxon>
    </lineage>
</organism>
<dbReference type="InParanoid" id="D6TC47"/>
<comment type="caution">
    <text evidence="1">The sequence shown here is derived from an EMBL/GenBank/DDBJ whole genome shotgun (WGS) entry which is preliminary data.</text>
</comment>
<evidence type="ECO:0000313" key="1">
    <source>
        <dbReference type="EMBL" id="EFH88083.1"/>
    </source>
</evidence>
<accession>D6TC47</accession>
<dbReference type="eggNOG" id="COG2801">
    <property type="taxonomic scope" value="Bacteria"/>
</dbReference>